<proteinExistence type="inferred from homology"/>
<gene>
    <name evidence="6" type="ORF">ENG67_00540</name>
</gene>
<dbReference type="PANTHER" id="PTHR43701:SF2">
    <property type="entry name" value="MEMBRANE TRANSPORTER PROTEIN YJNA-RELATED"/>
    <property type="match status" value="1"/>
</dbReference>
<comment type="similarity">
    <text evidence="5">Belongs to the 4-toluene sulfonate uptake permease (TSUP) (TC 2.A.102) family.</text>
</comment>
<dbReference type="InterPro" id="IPR051598">
    <property type="entry name" value="TSUP/Inactive_protease-like"/>
</dbReference>
<protein>
    <recommendedName>
        <fullName evidence="5">Probable membrane transporter protein</fullName>
    </recommendedName>
</protein>
<evidence type="ECO:0000313" key="6">
    <source>
        <dbReference type="EMBL" id="HDM89680.1"/>
    </source>
</evidence>
<dbReference type="Pfam" id="PF01925">
    <property type="entry name" value="TauE"/>
    <property type="match status" value="1"/>
</dbReference>
<comment type="subcellular location">
    <subcellularLocation>
        <location evidence="5">Cell membrane</location>
        <topology evidence="5">Multi-pass membrane protein</topology>
    </subcellularLocation>
    <subcellularLocation>
        <location evidence="1">Membrane</location>
        <topology evidence="1">Multi-pass membrane protein</topology>
    </subcellularLocation>
</comment>
<feature type="transmembrane region" description="Helical" evidence="5">
    <location>
        <begin position="40"/>
        <end position="61"/>
    </location>
</feature>
<name>A0A7C1BET2_UNCW3</name>
<dbReference type="Proteomes" id="UP000885931">
    <property type="component" value="Unassembled WGS sequence"/>
</dbReference>
<feature type="transmembrane region" description="Helical" evidence="5">
    <location>
        <begin position="140"/>
        <end position="163"/>
    </location>
</feature>
<reference evidence="6" key="1">
    <citation type="journal article" date="2020" name="mSystems">
        <title>Genome- and Community-Level Interaction Insights into Carbon Utilization and Element Cycling Functions of Hydrothermarchaeota in Hydrothermal Sediment.</title>
        <authorList>
            <person name="Zhou Z."/>
            <person name="Liu Y."/>
            <person name="Xu W."/>
            <person name="Pan J."/>
            <person name="Luo Z.H."/>
            <person name="Li M."/>
        </authorList>
    </citation>
    <scope>NUCLEOTIDE SEQUENCE [LARGE SCALE GENOMIC DNA]</scope>
    <source>
        <strain evidence="6">HyVt-237</strain>
    </source>
</reference>
<feature type="transmembrane region" description="Helical" evidence="5">
    <location>
        <begin position="98"/>
        <end position="119"/>
    </location>
</feature>
<dbReference type="EMBL" id="DRBW01000021">
    <property type="protein sequence ID" value="HDM89680.1"/>
    <property type="molecule type" value="Genomic_DNA"/>
</dbReference>
<organism evidence="6">
    <name type="scientific">candidate division WOR-3 bacterium</name>
    <dbReference type="NCBI Taxonomy" id="2052148"/>
    <lineage>
        <taxon>Bacteria</taxon>
        <taxon>Bacteria division WOR-3</taxon>
    </lineage>
</organism>
<sequence length="262" mass="28011">MSLIVTAFLVFVVAAAFSLLGKGGGEFYIPIMLTFLDLSYFDAAGLSLFMIFVQGLSMVAVYSFKNRLVDWKLALTLAVVVGISAFMGGFFSAGIPPLYLKIAFSAALLLSAYFLLLGKEVKNTGSGKFTWRRNLNGKEYTVNLPLLFLPVAFAAFLAGMVGISGGGLIVPICVLLGGVPIRIAIGTNTFLVLVSSFTGFTGHLARGGIDPKLAAIFGLTVVIGSQIGSHMHARVQEKAIRKLLAFILVLAAFWMLLRAFII</sequence>
<keyword evidence="3 5" id="KW-1133">Transmembrane helix</keyword>
<feature type="transmembrane region" description="Helical" evidence="5">
    <location>
        <begin position="213"/>
        <end position="231"/>
    </location>
</feature>
<dbReference type="InterPro" id="IPR002781">
    <property type="entry name" value="TM_pro_TauE-like"/>
</dbReference>
<evidence type="ECO:0000256" key="1">
    <source>
        <dbReference type="ARBA" id="ARBA00004141"/>
    </source>
</evidence>
<dbReference type="AlphaFoldDB" id="A0A7C1BET2"/>
<comment type="caution">
    <text evidence="6">The sequence shown here is derived from an EMBL/GenBank/DDBJ whole genome shotgun (WGS) entry which is preliminary data.</text>
</comment>
<keyword evidence="5" id="KW-1003">Cell membrane</keyword>
<feature type="transmembrane region" description="Helical" evidence="5">
    <location>
        <begin position="243"/>
        <end position="261"/>
    </location>
</feature>
<accession>A0A7C1BET2</accession>
<evidence type="ECO:0000256" key="2">
    <source>
        <dbReference type="ARBA" id="ARBA00022692"/>
    </source>
</evidence>
<feature type="transmembrane region" description="Helical" evidence="5">
    <location>
        <begin position="73"/>
        <end position="92"/>
    </location>
</feature>
<evidence type="ECO:0000256" key="5">
    <source>
        <dbReference type="RuleBase" id="RU363041"/>
    </source>
</evidence>
<evidence type="ECO:0000256" key="3">
    <source>
        <dbReference type="ARBA" id="ARBA00022989"/>
    </source>
</evidence>
<keyword evidence="2 5" id="KW-0812">Transmembrane</keyword>
<keyword evidence="4 5" id="KW-0472">Membrane</keyword>
<dbReference type="GO" id="GO:0005886">
    <property type="term" value="C:plasma membrane"/>
    <property type="evidence" value="ECO:0007669"/>
    <property type="project" value="UniProtKB-SubCell"/>
</dbReference>
<dbReference type="PANTHER" id="PTHR43701">
    <property type="entry name" value="MEMBRANE TRANSPORTER PROTEIN MJ0441-RELATED"/>
    <property type="match status" value="1"/>
</dbReference>
<evidence type="ECO:0000256" key="4">
    <source>
        <dbReference type="ARBA" id="ARBA00023136"/>
    </source>
</evidence>
<feature type="transmembrane region" description="Helical" evidence="5">
    <location>
        <begin position="169"/>
        <end position="193"/>
    </location>
</feature>